<accession>A0A1A9WZN3</accession>
<dbReference type="Proteomes" id="UP000091820">
    <property type="component" value="Unassembled WGS sequence"/>
</dbReference>
<name>A0A1A9WZN3_9MUSC</name>
<protein>
    <submittedName>
        <fullName evidence="1">Uncharacterized protein</fullName>
    </submittedName>
</protein>
<dbReference type="EnsemblMetazoa" id="GBRI038711-RA">
    <property type="protein sequence ID" value="GBRI038711-PA"/>
    <property type="gene ID" value="GBRI038711"/>
</dbReference>
<keyword evidence="2" id="KW-1185">Reference proteome</keyword>
<dbReference type="AlphaFoldDB" id="A0A1A9WZN3"/>
<evidence type="ECO:0000313" key="1">
    <source>
        <dbReference type="EnsemblMetazoa" id="GBRI038711-PA"/>
    </source>
</evidence>
<sequence>MLPCISLSAVFFSKGSRRSFDSSSEPREVTLERFLIVSGPDVTVLTLPLVSPTFSSSSSIGRLIYRLMQT</sequence>
<reference evidence="1" key="2">
    <citation type="submission" date="2020-05" db="UniProtKB">
        <authorList>
            <consortium name="EnsemblMetazoa"/>
        </authorList>
    </citation>
    <scope>IDENTIFICATION</scope>
    <source>
        <strain evidence="1">IAEA</strain>
    </source>
</reference>
<organism evidence="1 2">
    <name type="scientific">Glossina brevipalpis</name>
    <dbReference type="NCBI Taxonomy" id="37001"/>
    <lineage>
        <taxon>Eukaryota</taxon>
        <taxon>Metazoa</taxon>
        <taxon>Ecdysozoa</taxon>
        <taxon>Arthropoda</taxon>
        <taxon>Hexapoda</taxon>
        <taxon>Insecta</taxon>
        <taxon>Pterygota</taxon>
        <taxon>Neoptera</taxon>
        <taxon>Endopterygota</taxon>
        <taxon>Diptera</taxon>
        <taxon>Brachycera</taxon>
        <taxon>Muscomorpha</taxon>
        <taxon>Hippoboscoidea</taxon>
        <taxon>Glossinidae</taxon>
        <taxon>Glossina</taxon>
    </lineage>
</organism>
<reference evidence="2" key="1">
    <citation type="submission" date="2014-03" db="EMBL/GenBank/DDBJ databases">
        <authorList>
            <person name="Aksoy S."/>
            <person name="Warren W."/>
            <person name="Wilson R.K."/>
        </authorList>
    </citation>
    <scope>NUCLEOTIDE SEQUENCE [LARGE SCALE GENOMIC DNA]</scope>
    <source>
        <strain evidence="2">IAEA</strain>
    </source>
</reference>
<evidence type="ECO:0000313" key="2">
    <source>
        <dbReference type="Proteomes" id="UP000091820"/>
    </source>
</evidence>
<proteinExistence type="predicted"/>
<dbReference type="VEuPathDB" id="VectorBase:GBRI038711"/>